<feature type="region of interest" description="Disordered" evidence="2">
    <location>
        <begin position="452"/>
        <end position="474"/>
    </location>
</feature>
<keyword evidence="1" id="KW-0349">Heme</keyword>
<dbReference type="PROSITE" id="PS00086">
    <property type="entry name" value="CYTOCHROME_P450"/>
    <property type="match status" value="1"/>
</dbReference>
<gene>
    <name evidence="3" type="ORF">IQ236_02030</name>
</gene>
<dbReference type="Pfam" id="PF00067">
    <property type="entry name" value="p450"/>
    <property type="match status" value="1"/>
</dbReference>
<feature type="compositionally biased region" description="Basic and acidic residues" evidence="2">
    <location>
        <begin position="453"/>
        <end position="462"/>
    </location>
</feature>
<dbReference type="PRINTS" id="PR00463">
    <property type="entry name" value="EP450I"/>
</dbReference>
<dbReference type="InterPro" id="IPR017972">
    <property type="entry name" value="Cyt_P450_CS"/>
</dbReference>
<dbReference type="RefSeq" id="WP_193867737.1">
    <property type="nucleotide sequence ID" value="NZ_JADEWU010000003.1"/>
</dbReference>
<evidence type="ECO:0000313" key="3">
    <source>
        <dbReference type="EMBL" id="MBE9141999.1"/>
    </source>
</evidence>
<evidence type="ECO:0000256" key="1">
    <source>
        <dbReference type="RuleBase" id="RU000461"/>
    </source>
</evidence>
<dbReference type="PANTHER" id="PTHR24301">
    <property type="entry name" value="THROMBOXANE-A SYNTHASE"/>
    <property type="match status" value="1"/>
</dbReference>
<organism evidence="3 4">
    <name type="scientific">Planktothrix mougeotii LEGE 06226</name>
    <dbReference type="NCBI Taxonomy" id="1828728"/>
    <lineage>
        <taxon>Bacteria</taxon>
        <taxon>Bacillati</taxon>
        <taxon>Cyanobacteriota</taxon>
        <taxon>Cyanophyceae</taxon>
        <taxon>Oscillatoriophycideae</taxon>
        <taxon>Oscillatoriales</taxon>
        <taxon>Microcoleaceae</taxon>
        <taxon>Planktothrix</taxon>
    </lineage>
</organism>
<name>A0ABR9U6C3_9CYAN</name>
<sequence>MDIKLPKIGGWPYVGVIPDLAKAQPSFWLDARAKYGDLFRIKLGATEAIALCQPRHAQYVLVDNADNYRSKGGNQGFRAAIRELTNEGLSTADSESEIWCRQRATVQPHFSNSNIRSLSELLIEVITEHLREWDSAECIGGAIDVGPTLSRIAIDASVRSMFGVRISNEEADKLAANSEVVMDHIWLSIIGSGFPQWLPLFGQERQQKAIKAVLDITTQLMDRHIEGGGSDTNLLGILLSQVDDDAVEYMTDEFLRDEVVSLLLGSYEIMAVTSRCMLDLLVHNPAALARTRSEVDQILGERVPTYEDLECLRYCRMVIQETLRLCSPVYQIQRMATADDEIDGVPIPAGTIVSIITHAIHHHPEHWERPECFEPERFAETDTRHRFAWMPFGGGRRTCVAMRYSLIQGQLILAQALQGFDITPVSERSVPLYMGTVSRPKSGLRLRIAQRPSEARSRHEHAGVPVQGGVIGDT</sequence>
<accession>A0ABR9U6C3</accession>
<keyword evidence="1" id="KW-0560">Oxidoreductase</keyword>
<keyword evidence="1" id="KW-0503">Monooxygenase</keyword>
<evidence type="ECO:0000313" key="4">
    <source>
        <dbReference type="Proteomes" id="UP000640725"/>
    </source>
</evidence>
<reference evidence="3 4" key="1">
    <citation type="submission" date="2020-10" db="EMBL/GenBank/DDBJ databases">
        <authorList>
            <person name="Castelo-Branco R."/>
            <person name="Eusebio N."/>
            <person name="Adriana R."/>
            <person name="Vieira A."/>
            <person name="Brugerolle De Fraissinette N."/>
            <person name="Rezende De Castro R."/>
            <person name="Schneider M.P."/>
            <person name="Vasconcelos V."/>
            <person name="Leao P.N."/>
        </authorList>
    </citation>
    <scope>NUCLEOTIDE SEQUENCE [LARGE SCALE GENOMIC DNA]</scope>
    <source>
        <strain evidence="3 4">LEGE 06226</strain>
    </source>
</reference>
<keyword evidence="1" id="KW-0408">Iron</keyword>
<keyword evidence="1" id="KW-0479">Metal-binding</keyword>
<dbReference type="InterPro" id="IPR036396">
    <property type="entry name" value="Cyt_P450_sf"/>
</dbReference>
<dbReference type="SUPFAM" id="SSF48264">
    <property type="entry name" value="Cytochrome P450"/>
    <property type="match status" value="1"/>
</dbReference>
<dbReference type="PANTHER" id="PTHR24301:SF2">
    <property type="entry name" value="THROMBOXANE-A SYNTHASE"/>
    <property type="match status" value="1"/>
</dbReference>
<comment type="similarity">
    <text evidence="1">Belongs to the cytochrome P450 family.</text>
</comment>
<dbReference type="EMBL" id="JADEWU010000003">
    <property type="protein sequence ID" value="MBE9141999.1"/>
    <property type="molecule type" value="Genomic_DNA"/>
</dbReference>
<proteinExistence type="inferred from homology"/>
<dbReference type="InterPro" id="IPR002401">
    <property type="entry name" value="Cyt_P450_E_grp-I"/>
</dbReference>
<evidence type="ECO:0000256" key="2">
    <source>
        <dbReference type="SAM" id="MobiDB-lite"/>
    </source>
</evidence>
<dbReference type="InterPro" id="IPR001128">
    <property type="entry name" value="Cyt_P450"/>
</dbReference>
<dbReference type="Gene3D" id="1.10.630.10">
    <property type="entry name" value="Cytochrome P450"/>
    <property type="match status" value="1"/>
</dbReference>
<comment type="caution">
    <text evidence="3">The sequence shown here is derived from an EMBL/GenBank/DDBJ whole genome shotgun (WGS) entry which is preliminary data.</text>
</comment>
<dbReference type="Proteomes" id="UP000640725">
    <property type="component" value="Unassembled WGS sequence"/>
</dbReference>
<keyword evidence="4" id="KW-1185">Reference proteome</keyword>
<protein>
    <submittedName>
        <fullName evidence="3">Cytochrome P450</fullName>
    </submittedName>
</protein>